<keyword evidence="1 5" id="KW-0808">Transferase</keyword>
<feature type="non-terminal residue" evidence="7">
    <location>
        <position position="1"/>
    </location>
</feature>
<accession>R7TF28</accession>
<dbReference type="GO" id="GO:0046314">
    <property type="term" value="P:phosphocreatine biosynthetic process"/>
    <property type="evidence" value="ECO:0007669"/>
    <property type="project" value="InterPro"/>
</dbReference>
<evidence type="ECO:0000256" key="4">
    <source>
        <dbReference type="ARBA" id="ARBA00022840"/>
    </source>
</evidence>
<evidence type="ECO:0000259" key="6">
    <source>
        <dbReference type="PROSITE" id="PS51510"/>
    </source>
</evidence>
<protein>
    <recommendedName>
        <fullName evidence="6">Phosphagen kinase C-terminal domain-containing protein</fullName>
    </recommendedName>
</protein>
<evidence type="ECO:0000313" key="8">
    <source>
        <dbReference type="EnsemblMetazoa" id="CapteP95776"/>
    </source>
</evidence>
<dbReference type="SUPFAM" id="SSF55931">
    <property type="entry name" value="Glutamine synthetase/guanido kinase"/>
    <property type="match status" value="1"/>
</dbReference>
<dbReference type="GO" id="GO:0005524">
    <property type="term" value="F:ATP binding"/>
    <property type="evidence" value="ECO:0007669"/>
    <property type="project" value="UniProtKB-UniRule"/>
</dbReference>
<evidence type="ECO:0000256" key="2">
    <source>
        <dbReference type="ARBA" id="ARBA00022741"/>
    </source>
</evidence>
<dbReference type="Gene3D" id="3.30.590.10">
    <property type="entry name" value="Glutamine synthetase/guanido kinase, catalytic domain"/>
    <property type="match status" value="1"/>
</dbReference>
<evidence type="ECO:0000313" key="9">
    <source>
        <dbReference type="Proteomes" id="UP000014760"/>
    </source>
</evidence>
<dbReference type="OrthoDB" id="430219at2759"/>
<dbReference type="EnsemblMetazoa" id="CapteT95776">
    <property type="protein sequence ID" value="CapteP95776"/>
    <property type="gene ID" value="CapteG95776"/>
</dbReference>
<reference evidence="8" key="3">
    <citation type="submission" date="2015-06" db="UniProtKB">
        <authorList>
            <consortium name="EnsemblMetazoa"/>
        </authorList>
    </citation>
    <scope>IDENTIFICATION</scope>
</reference>
<organism evidence="7">
    <name type="scientific">Capitella teleta</name>
    <name type="common">Polychaete worm</name>
    <dbReference type="NCBI Taxonomy" id="283909"/>
    <lineage>
        <taxon>Eukaryota</taxon>
        <taxon>Metazoa</taxon>
        <taxon>Spiralia</taxon>
        <taxon>Lophotrochozoa</taxon>
        <taxon>Annelida</taxon>
        <taxon>Polychaeta</taxon>
        <taxon>Sedentaria</taxon>
        <taxon>Scolecida</taxon>
        <taxon>Capitellidae</taxon>
        <taxon>Capitella</taxon>
    </lineage>
</organism>
<dbReference type="InterPro" id="IPR014746">
    <property type="entry name" value="Gln_synth/guanido_kin_cat_dom"/>
</dbReference>
<keyword evidence="3 5" id="KW-0418">Kinase</keyword>
<evidence type="ECO:0000256" key="3">
    <source>
        <dbReference type="ARBA" id="ARBA00022777"/>
    </source>
</evidence>
<dbReference type="HOGENOM" id="CLU_2352537_0_0_1"/>
<dbReference type="PANTHER" id="PTHR11547:SF57">
    <property type="entry name" value="PHOSPHAGEN KINASE C-TERMINAL DOMAIN-CONTAINING PROTEIN"/>
    <property type="match status" value="1"/>
</dbReference>
<feature type="binding site" evidence="5">
    <location>
        <begin position="7"/>
        <end position="11"/>
    </location>
    <ligand>
        <name>ATP</name>
        <dbReference type="ChEBI" id="CHEBI:30616"/>
    </ligand>
</feature>
<dbReference type="GO" id="GO:0005615">
    <property type="term" value="C:extracellular space"/>
    <property type="evidence" value="ECO:0007669"/>
    <property type="project" value="TreeGrafter"/>
</dbReference>
<reference evidence="9" key="1">
    <citation type="submission" date="2012-12" db="EMBL/GenBank/DDBJ databases">
        <authorList>
            <person name="Hellsten U."/>
            <person name="Grimwood J."/>
            <person name="Chapman J.A."/>
            <person name="Shapiro H."/>
            <person name="Aerts A."/>
            <person name="Otillar R.P."/>
            <person name="Terry A.Y."/>
            <person name="Boore J.L."/>
            <person name="Simakov O."/>
            <person name="Marletaz F."/>
            <person name="Cho S.-J."/>
            <person name="Edsinger-Gonzales E."/>
            <person name="Havlak P."/>
            <person name="Kuo D.-H."/>
            <person name="Larsson T."/>
            <person name="Lv J."/>
            <person name="Arendt D."/>
            <person name="Savage R."/>
            <person name="Osoegawa K."/>
            <person name="de Jong P."/>
            <person name="Lindberg D.R."/>
            <person name="Seaver E.C."/>
            <person name="Weisblat D.A."/>
            <person name="Putnam N.H."/>
            <person name="Grigoriev I.V."/>
            <person name="Rokhsar D.S."/>
        </authorList>
    </citation>
    <scope>NUCLEOTIDE SEQUENCE</scope>
    <source>
        <strain evidence="9">I ESC-2004</strain>
    </source>
</reference>
<feature type="binding site" evidence="5">
    <location>
        <position position="70"/>
    </location>
    <ligand>
        <name>ATP</name>
        <dbReference type="ChEBI" id="CHEBI:30616"/>
    </ligand>
</feature>
<dbReference type="Proteomes" id="UP000014760">
    <property type="component" value="Unassembled WGS sequence"/>
</dbReference>
<name>R7TF28_CAPTE</name>
<reference evidence="7 9" key="2">
    <citation type="journal article" date="2013" name="Nature">
        <title>Insights into bilaterian evolution from three spiralian genomes.</title>
        <authorList>
            <person name="Simakov O."/>
            <person name="Marletaz F."/>
            <person name="Cho S.J."/>
            <person name="Edsinger-Gonzales E."/>
            <person name="Havlak P."/>
            <person name="Hellsten U."/>
            <person name="Kuo D.H."/>
            <person name="Larsson T."/>
            <person name="Lv J."/>
            <person name="Arendt D."/>
            <person name="Savage R."/>
            <person name="Osoegawa K."/>
            <person name="de Jong P."/>
            <person name="Grimwood J."/>
            <person name="Chapman J.A."/>
            <person name="Shapiro H."/>
            <person name="Aerts A."/>
            <person name="Otillar R.P."/>
            <person name="Terry A.Y."/>
            <person name="Boore J.L."/>
            <person name="Grigoriev I.V."/>
            <person name="Lindberg D.R."/>
            <person name="Seaver E.C."/>
            <person name="Weisblat D.A."/>
            <person name="Putnam N.H."/>
            <person name="Rokhsar D.S."/>
        </authorList>
    </citation>
    <scope>NUCLEOTIDE SEQUENCE</scope>
    <source>
        <strain evidence="7 9">I ESC-2004</strain>
    </source>
</reference>
<dbReference type="PROSITE" id="PS51510">
    <property type="entry name" value="PHOSPHAGEN_KINASE_C"/>
    <property type="match status" value="1"/>
</dbReference>
<dbReference type="InterPro" id="IPR000749">
    <property type="entry name" value="ATP-guanido_PTrfase"/>
</dbReference>
<dbReference type="PANTHER" id="PTHR11547">
    <property type="entry name" value="ARGININE OR CREATINE KINASE"/>
    <property type="match status" value="1"/>
</dbReference>
<evidence type="ECO:0000256" key="1">
    <source>
        <dbReference type="ARBA" id="ARBA00022679"/>
    </source>
</evidence>
<keyword evidence="2 5" id="KW-0547">Nucleotide-binding</keyword>
<keyword evidence="9" id="KW-1185">Reference proteome</keyword>
<sequence>DEKYVRSCRVRTGRSVKGLCLPPAISRAERREVEKCIVTALAGLKDDLAGTYYPLGKMTPEQENTLIADHFLFQKPTGHLMVNSGAVRDWPDARGIW</sequence>
<comment type="similarity">
    <text evidence="5">Belongs to the ATP:guanido phosphotransferase family.</text>
</comment>
<feature type="domain" description="Phosphagen kinase C-terminal" evidence="6">
    <location>
        <begin position="4"/>
        <end position="97"/>
    </location>
</feature>
<dbReference type="AlphaFoldDB" id="R7TF28"/>
<dbReference type="GO" id="GO:0004111">
    <property type="term" value="F:creatine kinase activity"/>
    <property type="evidence" value="ECO:0007669"/>
    <property type="project" value="InterPro"/>
</dbReference>
<comment type="caution">
    <text evidence="5">Lacks conserved residue(s) required for the propagation of feature annotation.</text>
</comment>
<evidence type="ECO:0000313" key="7">
    <source>
        <dbReference type="EMBL" id="ELT92097.1"/>
    </source>
</evidence>
<evidence type="ECO:0000256" key="5">
    <source>
        <dbReference type="PROSITE-ProRule" id="PRU00843"/>
    </source>
</evidence>
<dbReference type="EMBL" id="KB310252">
    <property type="protein sequence ID" value="ELT92097.1"/>
    <property type="molecule type" value="Genomic_DNA"/>
</dbReference>
<dbReference type="STRING" id="283909.R7TF28"/>
<dbReference type="InterPro" id="IPR022414">
    <property type="entry name" value="ATP-guanido_PTrfase_cat"/>
</dbReference>
<gene>
    <name evidence="7" type="ORF">CAPTEDRAFT_95776</name>
</gene>
<keyword evidence="4 5" id="KW-0067">ATP-binding</keyword>
<proteinExistence type="inferred from homology"/>
<dbReference type="Pfam" id="PF00217">
    <property type="entry name" value="ATP-gua_Ptrans"/>
    <property type="match status" value="1"/>
</dbReference>
<dbReference type="EMBL" id="AMQN01013484">
    <property type="status" value="NOT_ANNOTATED_CDS"/>
    <property type="molecule type" value="Genomic_DNA"/>
</dbReference>